<accession>A0A8S1GYA0</accession>
<keyword evidence="3" id="KW-1185">Reference proteome</keyword>
<feature type="region of interest" description="Disordered" evidence="1">
    <location>
        <begin position="66"/>
        <end position="85"/>
    </location>
</feature>
<name>A0A8S1GYA0_9PELO</name>
<protein>
    <submittedName>
        <fullName evidence="2">Uncharacterized protein</fullName>
    </submittedName>
</protein>
<evidence type="ECO:0000313" key="2">
    <source>
        <dbReference type="EMBL" id="CAD6188936.1"/>
    </source>
</evidence>
<feature type="compositionally biased region" description="Acidic residues" evidence="1">
    <location>
        <begin position="71"/>
        <end position="80"/>
    </location>
</feature>
<sequence>MDHYQDGPLSRVPIALSSCLQAVEIAWTLHRVFSVQFAMRCDSAASSPAAVPRKLSALRCSAPQTDTDCYQTDDDNDDDATPVALAPPLLPSFTGEC</sequence>
<organism evidence="2 3">
    <name type="scientific">Caenorhabditis auriculariae</name>
    <dbReference type="NCBI Taxonomy" id="2777116"/>
    <lineage>
        <taxon>Eukaryota</taxon>
        <taxon>Metazoa</taxon>
        <taxon>Ecdysozoa</taxon>
        <taxon>Nematoda</taxon>
        <taxon>Chromadorea</taxon>
        <taxon>Rhabditida</taxon>
        <taxon>Rhabditina</taxon>
        <taxon>Rhabditomorpha</taxon>
        <taxon>Rhabditoidea</taxon>
        <taxon>Rhabditidae</taxon>
        <taxon>Peloderinae</taxon>
        <taxon>Caenorhabditis</taxon>
    </lineage>
</organism>
<reference evidence="2" key="1">
    <citation type="submission" date="2020-10" db="EMBL/GenBank/DDBJ databases">
        <authorList>
            <person name="Kikuchi T."/>
        </authorList>
    </citation>
    <scope>NUCLEOTIDE SEQUENCE</scope>
    <source>
        <strain evidence="2">NKZ352</strain>
    </source>
</reference>
<gene>
    <name evidence="2" type="ORF">CAUJ_LOCUS4855</name>
</gene>
<dbReference type="AlphaFoldDB" id="A0A8S1GYA0"/>
<proteinExistence type="predicted"/>
<evidence type="ECO:0000313" key="3">
    <source>
        <dbReference type="Proteomes" id="UP000835052"/>
    </source>
</evidence>
<dbReference type="Proteomes" id="UP000835052">
    <property type="component" value="Unassembled WGS sequence"/>
</dbReference>
<comment type="caution">
    <text evidence="2">The sequence shown here is derived from an EMBL/GenBank/DDBJ whole genome shotgun (WGS) entry which is preliminary data.</text>
</comment>
<evidence type="ECO:0000256" key="1">
    <source>
        <dbReference type="SAM" id="MobiDB-lite"/>
    </source>
</evidence>
<dbReference type="EMBL" id="CAJGYM010000009">
    <property type="protein sequence ID" value="CAD6188936.1"/>
    <property type="molecule type" value="Genomic_DNA"/>
</dbReference>